<protein>
    <submittedName>
        <fullName evidence="7">ABC-type putative transport system, permease component</fullName>
    </submittedName>
</protein>
<evidence type="ECO:0000256" key="4">
    <source>
        <dbReference type="ARBA" id="ARBA00022989"/>
    </source>
</evidence>
<sequence>MQGTNYISVAELALASLLILVSAGVSLWLKLGLTKRILISAVRAIVQLSVVGLLLKWIFASNQWYWVLLIIVVMTAIAYGLDNAAEGTFIVY</sequence>
<dbReference type="PANTHER" id="PTHR30028:SF0">
    <property type="entry name" value="PROTEIN ALUMINUM SENSITIVE 3"/>
    <property type="match status" value="1"/>
</dbReference>
<comment type="caution">
    <text evidence="7">The sequence shown here is derived from an EMBL/GenBank/DDBJ whole genome shotgun (WGS) entry which is preliminary data.</text>
</comment>
<evidence type="ECO:0000256" key="5">
    <source>
        <dbReference type="ARBA" id="ARBA00023136"/>
    </source>
</evidence>
<evidence type="ECO:0000313" key="7">
    <source>
        <dbReference type="EMBL" id="KEQ02097.1"/>
    </source>
</evidence>
<dbReference type="PANTHER" id="PTHR30028">
    <property type="entry name" value="UPF0014 INNER MEMBRANE PROTEIN YBBM-RELATED"/>
    <property type="match status" value="1"/>
</dbReference>
<accession>A0A074VE62</accession>
<feature type="non-terminal residue" evidence="7">
    <location>
        <position position="92"/>
    </location>
</feature>
<feature type="transmembrane region" description="Helical" evidence="6">
    <location>
        <begin position="6"/>
        <end position="29"/>
    </location>
</feature>
<feature type="transmembrane region" description="Helical" evidence="6">
    <location>
        <begin position="41"/>
        <end position="58"/>
    </location>
</feature>
<keyword evidence="3 6" id="KW-0812">Transmembrane</keyword>
<evidence type="ECO:0000256" key="3">
    <source>
        <dbReference type="ARBA" id="ARBA00022692"/>
    </source>
</evidence>
<evidence type="ECO:0000256" key="6">
    <source>
        <dbReference type="SAM" id="Phobius"/>
    </source>
</evidence>
<organism evidence="7 8">
    <name type="scientific">Snodgrassella alvi SCGC AB-598-J21</name>
    <dbReference type="NCBI Taxonomy" id="1385367"/>
    <lineage>
        <taxon>Bacteria</taxon>
        <taxon>Pseudomonadati</taxon>
        <taxon>Pseudomonadota</taxon>
        <taxon>Betaproteobacteria</taxon>
        <taxon>Neisseriales</taxon>
        <taxon>Neisseriaceae</taxon>
        <taxon>Snodgrassella</taxon>
    </lineage>
</organism>
<comment type="similarity">
    <text evidence="2">Belongs to the UPF0014 family.</text>
</comment>
<dbReference type="Proteomes" id="UP000027644">
    <property type="component" value="Unassembled WGS sequence"/>
</dbReference>
<comment type="subcellular location">
    <subcellularLocation>
        <location evidence="1">Membrane</location>
        <topology evidence="1">Multi-pass membrane protein</topology>
    </subcellularLocation>
</comment>
<proteinExistence type="inferred from homology"/>
<evidence type="ECO:0000313" key="8">
    <source>
        <dbReference type="Proteomes" id="UP000027644"/>
    </source>
</evidence>
<dbReference type="InterPro" id="IPR005226">
    <property type="entry name" value="UPF0014_fam"/>
</dbReference>
<dbReference type="AlphaFoldDB" id="A0A074VE62"/>
<keyword evidence="5 6" id="KW-0472">Membrane</keyword>
<reference evidence="7 8" key="1">
    <citation type="journal article" date="2014" name="PLoS Genet.">
        <title>Hidden diversity in honey bee gut symbionts detected by single-cell genomics.</title>
        <authorList>
            <person name="Engel P."/>
            <person name="Stepanauskas R."/>
            <person name="Moran N."/>
        </authorList>
    </citation>
    <scope>NUCLEOTIDE SEQUENCE [LARGE SCALE GENOMIC DNA]</scope>
    <source>
        <strain evidence="7 8">SCGC AB-598-J21</strain>
    </source>
</reference>
<evidence type="ECO:0000256" key="1">
    <source>
        <dbReference type="ARBA" id="ARBA00004141"/>
    </source>
</evidence>
<feature type="transmembrane region" description="Helical" evidence="6">
    <location>
        <begin position="64"/>
        <end position="81"/>
    </location>
</feature>
<evidence type="ECO:0000256" key="2">
    <source>
        <dbReference type="ARBA" id="ARBA00005268"/>
    </source>
</evidence>
<keyword evidence="4 6" id="KW-1133">Transmembrane helix</keyword>
<dbReference type="EMBL" id="AVQL01000111">
    <property type="protein sequence ID" value="KEQ02097.1"/>
    <property type="molecule type" value="Genomic_DNA"/>
</dbReference>
<dbReference type="Pfam" id="PF03649">
    <property type="entry name" value="UPF0014"/>
    <property type="match status" value="1"/>
</dbReference>
<gene>
    <name evidence="7" type="ORF">SASC598J21_001220</name>
</gene>
<dbReference type="GO" id="GO:0005886">
    <property type="term" value="C:plasma membrane"/>
    <property type="evidence" value="ECO:0007669"/>
    <property type="project" value="TreeGrafter"/>
</dbReference>
<name>A0A074VE62_9NEIS</name>